<evidence type="ECO:0000313" key="10">
    <source>
        <dbReference type="EMBL" id="KAK6346599.1"/>
    </source>
</evidence>
<dbReference type="Pfam" id="PF00649">
    <property type="entry name" value="Copper-fist"/>
    <property type="match status" value="1"/>
</dbReference>
<dbReference type="PANTHER" id="PTHR28088:SF5">
    <property type="entry name" value="TRANSCRIPTIONAL ACTIVATOR HAA1-RELATED"/>
    <property type="match status" value="1"/>
</dbReference>
<proteinExistence type="predicted"/>
<dbReference type="GO" id="GO:0006878">
    <property type="term" value="P:intracellular copper ion homeostasis"/>
    <property type="evidence" value="ECO:0007669"/>
    <property type="project" value="TreeGrafter"/>
</dbReference>
<name>A0AAV9UQU2_9PEZI</name>
<evidence type="ECO:0000313" key="11">
    <source>
        <dbReference type="Proteomes" id="UP001375240"/>
    </source>
</evidence>
<evidence type="ECO:0000256" key="5">
    <source>
        <dbReference type="ARBA" id="ARBA00023015"/>
    </source>
</evidence>
<dbReference type="FunFam" id="3.90.430.10:FF:000001">
    <property type="entry name" value="Copper fist DNA-binding protein"/>
    <property type="match status" value="1"/>
</dbReference>
<dbReference type="GO" id="GO:0006879">
    <property type="term" value="P:intracellular iron ion homeostasis"/>
    <property type="evidence" value="ECO:0007669"/>
    <property type="project" value="TreeGrafter"/>
</dbReference>
<evidence type="ECO:0000256" key="7">
    <source>
        <dbReference type="ARBA" id="ARBA00023242"/>
    </source>
</evidence>
<keyword evidence="5" id="KW-0805">Transcription regulation</keyword>
<dbReference type="InterPro" id="IPR036395">
    <property type="entry name" value="Cu_fist_DNA-bd_dom_sf"/>
</dbReference>
<dbReference type="PANTHER" id="PTHR28088">
    <property type="entry name" value="TRANSCRIPTIONAL ACTIVATOR HAA1-RELATED"/>
    <property type="match status" value="1"/>
</dbReference>
<feature type="compositionally biased region" description="Low complexity" evidence="8">
    <location>
        <begin position="114"/>
        <end position="127"/>
    </location>
</feature>
<keyword evidence="7" id="KW-0539">Nucleus</keyword>
<dbReference type="SMART" id="SM01090">
    <property type="entry name" value="Copper-fist"/>
    <property type="match status" value="1"/>
</dbReference>
<protein>
    <recommendedName>
        <fullName evidence="9">Copper-fist domain-containing protein</fullName>
    </recommendedName>
</protein>
<evidence type="ECO:0000256" key="1">
    <source>
        <dbReference type="ARBA" id="ARBA00004123"/>
    </source>
</evidence>
<dbReference type="InterPro" id="IPR001083">
    <property type="entry name" value="Cu_fist_DNA-bd_dom"/>
</dbReference>
<dbReference type="GO" id="GO:0000981">
    <property type="term" value="F:DNA-binding transcription factor activity, RNA polymerase II-specific"/>
    <property type="evidence" value="ECO:0007669"/>
    <property type="project" value="TreeGrafter"/>
</dbReference>
<keyword evidence="11" id="KW-1185">Reference proteome</keyword>
<keyword evidence="6" id="KW-0804">Transcription</keyword>
<evidence type="ECO:0000256" key="6">
    <source>
        <dbReference type="ARBA" id="ARBA00023163"/>
    </source>
</evidence>
<reference evidence="10 11" key="1">
    <citation type="submission" date="2019-10" db="EMBL/GenBank/DDBJ databases">
        <authorList>
            <person name="Palmer J.M."/>
        </authorList>
    </citation>
    <scope>NUCLEOTIDE SEQUENCE [LARGE SCALE GENOMIC DNA]</scope>
    <source>
        <strain evidence="10 11">TWF696</strain>
    </source>
</reference>
<feature type="domain" description="Copper-fist" evidence="9">
    <location>
        <begin position="1"/>
        <end position="39"/>
    </location>
</feature>
<evidence type="ECO:0000256" key="8">
    <source>
        <dbReference type="SAM" id="MobiDB-lite"/>
    </source>
</evidence>
<feature type="region of interest" description="Disordered" evidence="8">
    <location>
        <begin position="113"/>
        <end position="183"/>
    </location>
</feature>
<gene>
    <name evidence="10" type="ORF">TWF696_006720</name>
</gene>
<dbReference type="Gene3D" id="3.90.430.10">
    <property type="entry name" value="Copper fist DNA-binding domain"/>
    <property type="match status" value="1"/>
</dbReference>
<dbReference type="Proteomes" id="UP001375240">
    <property type="component" value="Unassembled WGS sequence"/>
</dbReference>
<dbReference type="GO" id="GO:0045944">
    <property type="term" value="P:positive regulation of transcription by RNA polymerase II"/>
    <property type="evidence" value="ECO:0007669"/>
    <property type="project" value="TreeGrafter"/>
</dbReference>
<dbReference type="EMBL" id="JAVHNQ010000005">
    <property type="protein sequence ID" value="KAK6346599.1"/>
    <property type="molecule type" value="Genomic_DNA"/>
</dbReference>
<keyword evidence="3" id="KW-0862">Zinc</keyword>
<feature type="region of interest" description="Disordered" evidence="8">
    <location>
        <begin position="217"/>
        <end position="244"/>
    </location>
</feature>
<feature type="compositionally biased region" description="Polar residues" evidence="8">
    <location>
        <begin position="136"/>
        <end position="149"/>
    </location>
</feature>
<organism evidence="10 11">
    <name type="scientific">Orbilia brochopaga</name>
    <dbReference type="NCBI Taxonomy" id="3140254"/>
    <lineage>
        <taxon>Eukaryota</taxon>
        <taxon>Fungi</taxon>
        <taxon>Dikarya</taxon>
        <taxon>Ascomycota</taxon>
        <taxon>Pezizomycotina</taxon>
        <taxon>Orbiliomycetes</taxon>
        <taxon>Orbiliales</taxon>
        <taxon>Orbiliaceae</taxon>
        <taxon>Orbilia</taxon>
    </lineage>
</organism>
<evidence type="ECO:0000256" key="3">
    <source>
        <dbReference type="ARBA" id="ARBA00022833"/>
    </source>
</evidence>
<dbReference type="GO" id="GO:0005507">
    <property type="term" value="F:copper ion binding"/>
    <property type="evidence" value="ECO:0007669"/>
    <property type="project" value="InterPro"/>
</dbReference>
<dbReference type="SUPFAM" id="SSF57879">
    <property type="entry name" value="Zinc domain conserved in yeast copper-regulated transcription factors"/>
    <property type="match status" value="1"/>
</dbReference>
<dbReference type="GO" id="GO:0005634">
    <property type="term" value="C:nucleus"/>
    <property type="evidence" value="ECO:0007669"/>
    <property type="project" value="UniProtKB-SubCell"/>
</dbReference>
<feature type="compositionally biased region" description="Polar residues" evidence="8">
    <location>
        <begin position="217"/>
        <end position="233"/>
    </location>
</feature>
<evidence type="ECO:0000259" key="9">
    <source>
        <dbReference type="PROSITE" id="PS50073"/>
    </source>
</evidence>
<dbReference type="SMART" id="SM00412">
    <property type="entry name" value="Cu_FIST"/>
    <property type="match status" value="1"/>
</dbReference>
<accession>A0AAV9UQU2</accession>
<dbReference type="PROSITE" id="PS50073">
    <property type="entry name" value="COPPER_FIST_2"/>
    <property type="match status" value="1"/>
</dbReference>
<sequence>MYVDGKKYACDACVRGHRVSGCNHNDRPLQEIAKKGRPVSQCQHCRSLRKSRSSHVKCDCGEKTKGAPKHHYINENGKLVELDESKEGSHCQCPHGGRCTCSVKKEYLECVPETTTSTPGSSASTSSDAPRAKPRLQSTQSESSLTRFTNGHHKAVRHHSHGTAPYHIPAHHHHPTASDSTHEKITDVDLSSHHGHIIMPSDPEDVPAAFPRSGLSRQIKSENGSPSVASSGYQEPGEATLPPTLSRNISDFNLPLSRGVFDLSVRTTDLPAFDTFDTPEYSAQDFFVSAADSEAGFPFSTNYNPPNSATWPYETTNVDNFCEVPPGLTRSVSGDDSEVENNWGYPTLPSPAHNITPGYLNGPFSAESSDFYESDHHEGLSTVSSRVGLANIGTIPAADLGSMENYLNTAFDSSTFNLGVQDGMSLADLGFDDIRATAFEDGKTMPTADIGPLSTAPERNSQLFSDSEVLMMVPVTSQNVPMPPDFETR</sequence>
<evidence type="ECO:0000256" key="2">
    <source>
        <dbReference type="ARBA" id="ARBA00022723"/>
    </source>
</evidence>
<dbReference type="InterPro" id="IPR051763">
    <property type="entry name" value="Copper_Homeo_Regul"/>
</dbReference>
<dbReference type="GO" id="GO:0000978">
    <property type="term" value="F:RNA polymerase II cis-regulatory region sequence-specific DNA binding"/>
    <property type="evidence" value="ECO:0007669"/>
    <property type="project" value="TreeGrafter"/>
</dbReference>
<comment type="caution">
    <text evidence="10">The sequence shown here is derived from an EMBL/GenBank/DDBJ whole genome shotgun (WGS) entry which is preliminary data.</text>
</comment>
<feature type="compositionally biased region" description="Basic residues" evidence="8">
    <location>
        <begin position="150"/>
        <end position="161"/>
    </location>
</feature>
<evidence type="ECO:0000256" key="4">
    <source>
        <dbReference type="ARBA" id="ARBA00023008"/>
    </source>
</evidence>
<keyword evidence="2" id="KW-0479">Metal-binding</keyword>
<comment type="subcellular location">
    <subcellularLocation>
        <location evidence="1">Nucleus</location>
    </subcellularLocation>
</comment>
<keyword evidence="4" id="KW-0186">Copper</keyword>
<dbReference type="PRINTS" id="PR00617">
    <property type="entry name" value="COPPERFIST"/>
</dbReference>
<dbReference type="AlphaFoldDB" id="A0AAV9UQU2"/>